<dbReference type="InterPro" id="IPR056551">
    <property type="entry name" value="Beta-prop_NOL10_N"/>
</dbReference>
<keyword evidence="5" id="KW-0539">Nucleus</keyword>
<evidence type="ECO:0000256" key="1">
    <source>
        <dbReference type="ARBA" id="ARBA00004604"/>
    </source>
</evidence>
<name>A0A8X6TBA0_NEPPI</name>
<dbReference type="SUPFAM" id="SSF50978">
    <property type="entry name" value="WD40 repeat-like"/>
    <property type="match status" value="1"/>
</dbReference>
<keyword evidence="4" id="KW-0677">Repeat</keyword>
<feature type="domain" description="Nucleolar protein 10-like second" evidence="8">
    <location>
        <begin position="156"/>
        <end position="204"/>
    </location>
</feature>
<dbReference type="EMBL" id="BMAW01053132">
    <property type="protein sequence ID" value="GFS89439.1"/>
    <property type="molecule type" value="Genomic_DNA"/>
</dbReference>
<evidence type="ECO:0000259" key="8">
    <source>
        <dbReference type="Pfam" id="PF23097"/>
    </source>
</evidence>
<dbReference type="InterPro" id="IPR015943">
    <property type="entry name" value="WD40/YVTN_repeat-like_dom_sf"/>
</dbReference>
<comment type="subcellular location">
    <subcellularLocation>
        <location evidence="1">Nucleus</location>
        <location evidence="1">Nucleolus</location>
    </subcellularLocation>
</comment>
<dbReference type="InterPro" id="IPR036322">
    <property type="entry name" value="WD40_repeat_dom_sf"/>
</dbReference>
<evidence type="ECO:0000259" key="9">
    <source>
        <dbReference type="Pfam" id="PF23098"/>
    </source>
</evidence>
<dbReference type="AlphaFoldDB" id="A0A8X6TBA0"/>
<feature type="compositionally biased region" description="Acidic residues" evidence="6">
    <location>
        <begin position="305"/>
        <end position="336"/>
    </location>
</feature>
<feature type="domain" description="NUC153" evidence="7">
    <location>
        <begin position="262"/>
        <end position="285"/>
    </location>
</feature>
<accession>A0A8X6TBA0</accession>
<dbReference type="GO" id="GO:0032040">
    <property type="term" value="C:small-subunit processome"/>
    <property type="evidence" value="ECO:0007669"/>
    <property type="project" value="TreeGrafter"/>
</dbReference>
<sequence>MLQNHVRVTKYSVEGFPSVTALSFKGDLTMAVGTFTGQVMLYDIRANKPFLVKNHGVGLPVKNVEFIESEELVASMDPTTVKFWKQNTGEMYTSITAPAHLNDLCIVPKSGLFFLANEDQKILSYFIPSIGPAPKWCCFLDNITEELEESKQDATVYDDYHFVTQKELEQLHLDHLIGTQLLRGYMHGYFMDIRLYNKAKSIVQPEAYSELKKKMVQNKIDQERSTKQILVKQLPNINRAYAQKLMEKKTNVSQQVKTPFEDDRFKDLFENPDFEIKETDEEYLRIKHTVERANKKKVVLVPESEPLDLNEDDEIQGSSESENELDEESEESEEELPREKKQKRMLKPVDSDRFSLLKKDEEDEDLIIPIEERLKKTNVSVKETKTASGNKVATWTTTKKPKTLSKRDEERIAHMKERQKFKRPVKYLRR</sequence>
<dbReference type="GO" id="GO:0030686">
    <property type="term" value="C:90S preribosome"/>
    <property type="evidence" value="ECO:0007669"/>
    <property type="project" value="TreeGrafter"/>
</dbReference>
<evidence type="ECO:0000259" key="7">
    <source>
        <dbReference type="Pfam" id="PF08159"/>
    </source>
</evidence>
<keyword evidence="11" id="KW-1185">Reference proteome</keyword>
<dbReference type="Proteomes" id="UP000887013">
    <property type="component" value="Unassembled WGS sequence"/>
</dbReference>
<protein>
    <submittedName>
        <fullName evidence="10">Nucleolar protein 10</fullName>
    </submittedName>
</protein>
<dbReference type="PANTHER" id="PTHR14927:SF0">
    <property type="entry name" value="NUCLEOLAR PROTEIN 10"/>
    <property type="match status" value="1"/>
</dbReference>
<dbReference type="PANTHER" id="PTHR14927">
    <property type="entry name" value="NUCLEOLAR PROTEIN 10"/>
    <property type="match status" value="1"/>
</dbReference>
<feature type="compositionally biased region" description="Polar residues" evidence="6">
    <location>
        <begin position="386"/>
        <end position="398"/>
    </location>
</feature>
<feature type="region of interest" description="Disordered" evidence="6">
    <location>
        <begin position="386"/>
        <end position="407"/>
    </location>
</feature>
<evidence type="ECO:0000256" key="3">
    <source>
        <dbReference type="ARBA" id="ARBA00022574"/>
    </source>
</evidence>
<comment type="similarity">
    <text evidence="2">Belongs to the WD repeat NOL10/ENP2 family.</text>
</comment>
<reference evidence="10" key="1">
    <citation type="submission" date="2020-08" db="EMBL/GenBank/DDBJ databases">
        <title>Multicomponent nature underlies the extraordinary mechanical properties of spider dragline silk.</title>
        <authorList>
            <person name="Kono N."/>
            <person name="Nakamura H."/>
            <person name="Mori M."/>
            <person name="Yoshida Y."/>
            <person name="Ohtoshi R."/>
            <person name="Malay A.D."/>
            <person name="Moran D.A.P."/>
            <person name="Tomita M."/>
            <person name="Numata K."/>
            <person name="Arakawa K."/>
        </authorList>
    </citation>
    <scope>NUCLEOTIDE SEQUENCE</scope>
</reference>
<evidence type="ECO:0000256" key="2">
    <source>
        <dbReference type="ARBA" id="ARBA00005264"/>
    </source>
</evidence>
<dbReference type="InterPro" id="IPR012580">
    <property type="entry name" value="NUC153"/>
</dbReference>
<evidence type="ECO:0000313" key="11">
    <source>
        <dbReference type="Proteomes" id="UP000887013"/>
    </source>
</evidence>
<evidence type="ECO:0000256" key="4">
    <source>
        <dbReference type="ARBA" id="ARBA00022737"/>
    </source>
</evidence>
<comment type="caution">
    <text evidence="10">The sequence shown here is derived from an EMBL/GenBank/DDBJ whole genome shotgun (WGS) entry which is preliminary data.</text>
</comment>
<feature type="region of interest" description="Disordered" evidence="6">
    <location>
        <begin position="303"/>
        <end position="355"/>
    </location>
</feature>
<keyword evidence="3" id="KW-0853">WD repeat</keyword>
<evidence type="ECO:0000313" key="10">
    <source>
        <dbReference type="EMBL" id="GFS89439.1"/>
    </source>
</evidence>
<dbReference type="Gene3D" id="2.130.10.10">
    <property type="entry name" value="YVTN repeat-like/Quinoprotein amine dehydrogenase"/>
    <property type="match status" value="1"/>
</dbReference>
<evidence type="ECO:0000256" key="5">
    <source>
        <dbReference type="ARBA" id="ARBA00023242"/>
    </source>
</evidence>
<feature type="domain" description="Nucleolar protein 10-like N-terminal" evidence="9">
    <location>
        <begin position="27"/>
        <end position="151"/>
    </location>
</feature>
<evidence type="ECO:0000256" key="6">
    <source>
        <dbReference type="SAM" id="MobiDB-lite"/>
    </source>
</evidence>
<dbReference type="GO" id="GO:0000462">
    <property type="term" value="P:maturation of SSU-rRNA from tricistronic rRNA transcript (SSU-rRNA, 5.8S rRNA, LSU-rRNA)"/>
    <property type="evidence" value="ECO:0007669"/>
    <property type="project" value="TreeGrafter"/>
</dbReference>
<dbReference type="Pfam" id="PF23098">
    <property type="entry name" value="Beta-prop_NOL10_N"/>
    <property type="match status" value="1"/>
</dbReference>
<dbReference type="OrthoDB" id="273340at2759"/>
<organism evidence="10 11">
    <name type="scientific">Nephila pilipes</name>
    <name type="common">Giant wood spider</name>
    <name type="synonym">Nephila maculata</name>
    <dbReference type="NCBI Taxonomy" id="299642"/>
    <lineage>
        <taxon>Eukaryota</taxon>
        <taxon>Metazoa</taxon>
        <taxon>Ecdysozoa</taxon>
        <taxon>Arthropoda</taxon>
        <taxon>Chelicerata</taxon>
        <taxon>Arachnida</taxon>
        <taxon>Araneae</taxon>
        <taxon>Araneomorphae</taxon>
        <taxon>Entelegynae</taxon>
        <taxon>Araneoidea</taxon>
        <taxon>Nephilidae</taxon>
        <taxon>Nephila</taxon>
    </lineage>
</organism>
<dbReference type="Pfam" id="PF08159">
    <property type="entry name" value="NUC153"/>
    <property type="match status" value="1"/>
</dbReference>
<dbReference type="Pfam" id="PF23097">
    <property type="entry name" value="NOL10_2nd"/>
    <property type="match status" value="1"/>
</dbReference>
<dbReference type="InterPro" id="IPR040382">
    <property type="entry name" value="NOL10/Enp2"/>
</dbReference>
<dbReference type="InterPro" id="IPR056550">
    <property type="entry name" value="NOL10_2nd"/>
</dbReference>
<gene>
    <name evidence="10" type="primary">nol10</name>
    <name evidence="10" type="ORF">NPIL_77441</name>
</gene>
<proteinExistence type="inferred from homology"/>